<dbReference type="Gene3D" id="2.60.40.10">
    <property type="entry name" value="Immunoglobulins"/>
    <property type="match status" value="1"/>
</dbReference>
<name>A0A2S4PWQ7_9PEZI</name>
<dbReference type="PANTHER" id="PTHR10343">
    <property type="entry name" value="5'-AMP-ACTIVATED PROTEIN KINASE , BETA SUBUNIT"/>
    <property type="match status" value="1"/>
</dbReference>
<dbReference type="GO" id="GO:0019901">
    <property type="term" value="F:protein kinase binding"/>
    <property type="evidence" value="ECO:0007669"/>
    <property type="project" value="TreeGrafter"/>
</dbReference>
<feature type="compositionally biased region" description="Polar residues" evidence="2">
    <location>
        <begin position="472"/>
        <end position="502"/>
    </location>
</feature>
<dbReference type="InterPro" id="IPR032640">
    <property type="entry name" value="AMPK1_CBM"/>
</dbReference>
<evidence type="ECO:0000256" key="1">
    <source>
        <dbReference type="ARBA" id="ARBA00038216"/>
    </source>
</evidence>
<gene>
    <name evidence="4" type="ORF">EPUL_001707</name>
</gene>
<evidence type="ECO:0000313" key="5">
    <source>
        <dbReference type="Proteomes" id="UP000237438"/>
    </source>
</evidence>
<dbReference type="EMBL" id="PEDP01000328">
    <property type="protein sequence ID" value="POS86455.1"/>
    <property type="molecule type" value="Genomic_DNA"/>
</dbReference>
<proteinExistence type="inferred from homology"/>
<comment type="similarity">
    <text evidence="1">Belongs to the CRP1/MDG1 family.</text>
</comment>
<dbReference type="CDD" id="cd02859">
    <property type="entry name" value="E_set_AMPKbeta_like_N"/>
    <property type="match status" value="1"/>
</dbReference>
<feature type="region of interest" description="Disordered" evidence="2">
    <location>
        <begin position="328"/>
        <end position="388"/>
    </location>
</feature>
<evidence type="ECO:0000256" key="2">
    <source>
        <dbReference type="SAM" id="MobiDB-lite"/>
    </source>
</evidence>
<dbReference type="GO" id="GO:0031588">
    <property type="term" value="C:nucleotide-activated protein kinase complex"/>
    <property type="evidence" value="ECO:0007669"/>
    <property type="project" value="TreeGrafter"/>
</dbReference>
<feature type="compositionally biased region" description="Basic and acidic residues" evidence="2">
    <location>
        <begin position="414"/>
        <end position="433"/>
    </location>
</feature>
<sequence>MADCATDFDHREHPADEVYVTGSFDDWSKSERLDKKNNVFTKEVILPIASDKIYYKFVVDGNWVTDHTAPQENDESGNLNNVLTVDKINIFPPESVGTMSGVTADSTTISLAGAVPLAKDLKYDSATLPGTFPVSPDVVERNECEFMTKPASIPGSLNIPAATDEESPSSAVDSSNDVQTKTDKKIKVEEVYSISPLPAFPGAVNPISIAPGEKLPDYSTLTSNTLVSSVDLNDDKYRQCDQFTDTHPVTNSASNLRDTNDVHKKVSSFVSETPKDTDPVSILPIQSEIAKNLSNSPFIQSVGPQSTTATLASGVPITSDLKHPLEKAHKIDSHSSPESGVLESENEHKSKSLDQATAESCDTKIPNSSKTESKLIKSSSELFSTTENTPEIIKEPIFDLEQSLEASKIQEAISPEKEIEKELPTEEKLKPPIEDSTSSAAPQNSVEPTHTQATPQCITTIGEATSTDEKNITSGPAQDTGPCTSSILNQSDTVNNESTVNDKSGKKKKRLSIFGKIKAKLTSKDKD</sequence>
<dbReference type="InterPro" id="IPR013783">
    <property type="entry name" value="Ig-like_fold"/>
</dbReference>
<feature type="region of interest" description="Disordered" evidence="2">
    <location>
        <begin position="155"/>
        <end position="181"/>
    </location>
</feature>
<dbReference type="GO" id="GO:0005737">
    <property type="term" value="C:cytoplasm"/>
    <property type="evidence" value="ECO:0007669"/>
    <property type="project" value="TreeGrafter"/>
</dbReference>
<accession>A0A2S4PWQ7</accession>
<dbReference type="PANTHER" id="PTHR10343:SF81">
    <property type="entry name" value="CRUCIFORM DNA-RECOGNIZING PROTEIN 1-RELATED"/>
    <property type="match status" value="1"/>
</dbReference>
<dbReference type="Pfam" id="PF16561">
    <property type="entry name" value="AMPK1_CBM"/>
    <property type="match status" value="1"/>
</dbReference>
<feature type="domain" description="AMP-activated protein kinase glycogen-binding" evidence="3">
    <location>
        <begin position="13"/>
        <end position="87"/>
    </location>
</feature>
<dbReference type="GO" id="GO:0005634">
    <property type="term" value="C:nucleus"/>
    <property type="evidence" value="ECO:0007669"/>
    <property type="project" value="TreeGrafter"/>
</dbReference>
<feature type="region of interest" description="Disordered" evidence="2">
    <location>
        <begin position="411"/>
        <end position="508"/>
    </location>
</feature>
<dbReference type="SUPFAM" id="SSF81296">
    <property type="entry name" value="E set domains"/>
    <property type="match status" value="1"/>
</dbReference>
<dbReference type="OrthoDB" id="5873279at2759"/>
<feature type="compositionally biased region" description="Polar residues" evidence="2">
    <location>
        <begin position="353"/>
        <end position="388"/>
    </location>
</feature>
<reference evidence="4 5" key="1">
    <citation type="submission" date="2017-10" db="EMBL/GenBank/DDBJ databases">
        <title>Development of genomic resources for the powdery mildew, Erysiphe pulchra.</title>
        <authorList>
            <person name="Wadl P.A."/>
            <person name="Mack B.M."/>
            <person name="Moore G."/>
            <person name="Beltz S.B."/>
        </authorList>
    </citation>
    <scope>NUCLEOTIDE SEQUENCE [LARGE SCALE GENOMIC DNA]</scope>
    <source>
        <strain evidence="4">Cflorida</strain>
    </source>
</reference>
<evidence type="ECO:0000313" key="4">
    <source>
        <dbReference type="EMBL" id="POS86455.1"/>
    </source>
</evidence>
<organism evidence="4 5">
    <name type="scientific">Erysiphe pulchra</name>
    <dbReference type="NCBI Taxonomy" id="225359"/>
    <lineage>
        <taxon>Eukaryota</taxon>
        <taxon>Fungi</taxon>
        <taxon>Dikarya</taxon>
        <taxon>Ascomycota</taxon>
        <taxon>Pezizomycotina</taxon>
        <taxon>Leotiomycetes</taxon>
        <taxon>Erysiphales</taxon>
        <taxon>Erysiphaceae</taxon>
        <taxon>Erysiphe</taxon>
    </lineage>
</organism>
<dbReference type="AlphaFoldDB" id="A0A2S4PWQ7"/>
<dbReference type="InterPro" id="IPR050827">
    <property type="entry name" value="CRP1_MDG1_kinase"/>
</dbReference>
<feature type="compositionally biased region" description="Polar residues" evidence="2">
    <location>
        <begin position="435"/>
        <end position="465"/>
    </location>
</feature>
<evidence type="ECO:0000259" key="3">
    <source>
        <dbReference type="Pfam" id="PF16561"/>
    </source>
</evidence>
<comment type="caution">
    <text evidence="4">The sequence shown here is derived from an EMBL/GenBank/DDBJ whole genome shotgun (WGS) entry which is preliminary data.</text>
</comment>
<keyword evidence="5" id="KW-1185">Reference proteome</keyword>
<protein>
    <recommendedName>
        <fullName evidence="3">AMP-activated protein kinase glycogen-binding domain-containing protein</fullName>
    </recommendedName>
</protein>
<dbReference type="InterPro" id="IPR014756">
    <property type="entry name" value="Ig_E-set"/>
</dbReference>
<dbReference type="GO" id="GO:0007165">
    <property type="term" value="P:signal transduction"/>
    <property type="evidence" value="ECO:0007669"/>
    <property type="project" value="TreeGrafter"/>
</dbReference>
<dbReference type="STRING" id="225359.A0A2S4PWQ7"/>
<feature type="compositionally biased region" description="Polar residues" evidence="2">
    <location>
        <begin position="168"/>
        <end position="179"/>
    </location>
</feature>
<dbReference type="Proteomes" id="UP000237438">
    <property type="component" value="Unassembled WGS sequence"/>
</dbReference>